<dbReference type="SUPFAM" id="SSF52058">
    <property type="entry name" value="L domain-like"/>
    <property type="match status" value="1"/>
</dbReference>
<protein>
    <recommendedName>
        <fullName evidence="3">Leucine-rich repeat domain-containing protein</fullName>
    </recommendedName>
</protein>
<evidence type="ECO:0000313" key="1">
    <source>
        <dbReference type="EMBL" id="REC60470.1"/>
    </source>
</evidence>
<dbReference type="EMBL" id="QNVT01000024">
    <property type="protein sequence ID" value="REC60470.1"/>
    <property type="molecule type" value="Genomic_DNA"/>
</dbReference>
<dbReference type="InterPro" id="IPR001611">
    <property type="entry name" value="Leu-rich_rpt"/>
</dbReference>
<dbReference type="RefSeq" id="WP_115972633.1">
    <property type="nucleotide sequence ID" value="NZ_QNVT01000024.1"/>
</dbReference>
<dbReference type="InterPro" id="IPR032675">
    <property type="entry name" value="LRR_dom_sf"/>
</dbReference>
<accession>A0A3D9C3M8</accession>
<dbReference type="PROSITE" id="PS51450">
    <property type="entry name" value="LRR"/>
    <property type="match status" value="1"/>
</dbReference>
<dbReference type="AlphaFoldDB" id="A0A3D9C3M8"/>
<dbReference type="Gene3D" id="3.80.10.10">
    <property type="entry name" value="Ribonuclease Inhibitor"/>
    <property type="match status" value="1"/>
</dbReference>
<comment type="caution">
    <text evidence="1">The sequence shown here is derived from an EMBL/GenBank/DDBJ whole genome shotgun (WGS) entry which is preliminary data.</text>
</comment>
<name>A0A3D9C3M8_9FLAO</name>
<evidence type="ECO:0008006" key="3">
    <source>
        <dbReference type="Google" id="ProtNLM"/>
    </source>
</evidence>
<proteinExistence type="predicted"/>
<keyword evidence="2" id="KW-1185">Reference proteome</keyword>
<sequence>MRILKILTITIICGVFFTFCKNKPVRYEVEATINNSVLDLSNSNLIQIPDLRHTKYEEVNLSKNRIDKLDFSKLPYTIKKLILSHNKLKGNISLRDKAYKLNFLDLSYNEINHFDSNYPLDTLKLNNNKLKGISCYVDNMKFLDISENRDLSNELDIPIDKIKYIKRDNIRNDLPLKFKLNEIFKNRHNN</sequence>
<reference evidence="2" key="1">
    <citation type="submission" date="2018-06" db="EMBL/GenBank/DDBJ databases">
        <authorList>
            <person name="Lum Nde A."/>
            <person name="Hugo C."/>
        </authorList>
    </citation>
    <scope>NUCLEOTIDE SEQUENCE [LARGE SCALE GENOMIC DNA]</scope>
    <source>
        <strain evidence="2">1_F178</strain>
    </source>
</reference>
<gene>
    <name evidence="1" type="ORF">DRF65_20620</name>
</gene>
<evidence type="ECO:0000313" key="2">
    <source>
        <dbReference type="Proteomes" id="UP000256686"/>
    </source>
</evidence>
<dbReference type="Proteomes" id="UP000256686">
    <property type="component" value="Unassembled WGS sequence"/>
</dbReference>
<organism evidence="1 2">
    <name type="scientific">Chryseobacterium pennae</name>
    <dbReference type="NCBI Taxonomy" id="2258962"/>
    <lineage>
        <taxon>Bacteria</taxon>
        <taxon>Pseudomonadati</taxon>
        <taxon>Bacteroidota</taxon>
        <taxon>Flavobacteriia</taxon>
        <taxon>Flavobacteriales</taxon>
        <taxon>Weeksellaceae</taxon>
        <taxon>Chryseobacterium group</taxon>
        <taxon>Chryseobacterium</taxon>
    </lineage>
</organism>